<comment type="function">
    <text evidence="5">Responsible for synthesis of pseudouridine from uracil-55 in the psi GC loop of transfer RNAs.</text>
</comment>
<dbReference type="InterPro" id="IPR032819">
    <property type="entry name" value="TruB_C"/>
</dbReference>
<dbReference type="GO" id="GO:1990481">
    <property type="term" value="P:mRNA pseudouridine synthesis"/>
    <property type="evidence" value="ECO:0007669"/>
    <property type="project" value="TreeGrafter"/>
</dbReference>
<sequence>MEEKGMEGIIPLWKEPGMTSHDCVFRLRKILHTKKVGHTGTLDPDVAGVLPICIGRATKLAEYVTAEGKTYIADVSIGTATTTEDASGEIIAEKAVSEISAEQIEEAIHQLEGEIAQVPPMYSAVKVNGRKLYEYARNGETVDRPVRKVQIHAIKRLDAPQSITAEAPTFTIEISCGKGTYIRTLAVMIGEILGYPAHMSALKRTRSGYFETEHCFRLAEIEAMMKAEDQHFLLPLEKGIAEMPRIEVNAAVHSEILNGKVMPEYLFAAVNNEARVAVFHEGKLVAIYKPHPEKAACWKPEKVIELRPGNLN</sequence>
<dbReference type="GO" id="GO:0160148">
    <property type="term" value="F:tRNA pseudouridine(55) synthase activity"/>
    <property type="evidence" value="ECO:0007669"/>
    <property type="project" value="UniProtKB-EC"/>
</dbReference>
<dbReference type="InterPro" id="IPR002501">
    <property type="entry name" value="PsdUridine_synth_N"/>
</dbReference>
<dbReference type="Pfam" id="PF01509">
    <property type="entry name" value="TruB_N"/>
    <property type="match status" value="1"/>
</dbReference>
<evidence type="ECO:0000259" key="7">
    <source>
        <dbReference type="Pfam" id="PF16198"/>
    </source>
</evidence>
<evidence type="ECO:0000256" key="2">
    <source>
        <dbReference type="ARBA" id="ARBA00005642"/>
    </source>
</evidence>
<feature type="active site" description="Nucleophile" evidence="5">
    <location>
        <position position="43"/>
    </location>
</feature>
<protein>
    <recommendedName>
        <fullName evidence="5">tRNA pseudouridine synthase B</fullName>
        <ecNumber evidence="5">5.4.99.25</ecNumber>
    </recommendedName>
    <alternativeName>
        <fullName evidence="5">tRNA pseudouridine(55) synthase</fullName>
        <shortName evidence="5">Psi55 synthase</shortName>
    </alternativeName>
    <alternativeName>
        <fullName evidence="5">tRNA pseudouridylate synthase</fullName>
    </alternativeName>
    <alternativeName>
        <fullName evidence="5">tRNA-uridine isomerase</fullName>
    </alternativeName>
</protein>
<comment type="similarity">
    <text evidence="2 5">Belongs to the pseudouridine synthase TruB family. Type 1 subfamily.</text>
</comment>
<evidence type="ECO:0000256" key="1">
    <source>
        <dbReference type="ARBA" id="ARBA00000385"/>
    </source>
</evidence>
<evidence type="ECO:0000256" key="3">
    <source>
        <dbReference type="ARBA" id="ARBA00022694"/>
    </source>
</evidence>
<dbReference type="HAMAP" id="MF_01080">
    <property type="entry name" value="TruB_bact"/>
    <property type="match status" value="1"/>
</dbReference>
<evidence type="ECO:0000256" key="5">
    <source>
        <dbReference type="HAMAP-Rule" id="MF_01080"/>
    </source>
</evidence>
<dbReference type="PANTHER" id="PTHR13767">
    <property type="entry name" value="TRNA-PSEUDOURIDINE SYNTHASE"/>
    <property type="match status" value="1"/>
</dbReference>
<dbReference type="STRING" id="525367.HMPREF0556_12480"/>
<accession>D7V042</accession>
<feature type="domain" description="Pseudouridine synthase II N-terminal" evidence="6">
    <location>
        <begin position="28"/>
        <end position="182"/>
    </location>
</feature>
<evidence type="ECO:0000256" key="4">
    <source>
        <dbReference type="ARBA" id="ARBA00023235"/>
    </source>
</evidence>
<evidence type="ECO:0000313" key="8">
    <source>
        <dbReference type="EMBL" id="EFI83795.1"/>
    </source>
</evidence>
<dbReference type="GO" id="GO:0031119">
    <property type="term" value="P:tRNA pseudouridine synthesis"/>
    <property type="evidence" value="ECO:0007669"/>
    <property type="project" value="UniProtKB-UniRule"/>
</dbReference>
<keyword evidence="9" id="KW-1185">Reference proteome</keyword>
<comment type="catalytic activity">
    <reaction evidence="1 5">
        <text>uridine(55) in tRNA = pseudouridine(55) in tRNA</text>
        <dbReference type="Rhea" id="RHEA:42532"/>
        <dbReference type="Rhea" id="RHEA-COMP:10101"/>
        <dbReference type="Rhea" id="RHEA-COMP:10102"/>
        <dbReference type="ChEBI" id="CHEBI:65314"/>
        <dbReference type="ChEBI" id="CHEBI:65315"/>
        <dbReference type="EC" id="5.4.99.25"/>
    </reaction>
</comment>
<gene>
    <name evidence="5 8" type="primary">truB</name>
    <name evidence="8" type="ORF">HMPREF0556_12480</name>
</gene>
<dbReference type="SUPFAM" id="SSF55120">
    <property type="entry name" value="Pseudouridine synthase"/>
    <property type="match status" value="1"/>
</dbReference>
<organism evidence="8 9">
    <name type="scientific">Listeria grayi DSM 20601</name>
    <dbReference type="NCBI Taxonomy" id="525367"/>
    <lineage>
        <taxon>Bacteria</taxon>
        <taxon>Bacillati</taxon>
        <taxon>Bacillota</taxon>
        <taxon>Bacilli</taxon>
        <taxon>Bacillales</taxon>
        <taxon>Listeriaceae</taxon>
        <taxon>Listeria</taxon>
    </lineage>
</organism>
<dbReference type="Proteomes" id="UP000010119">
    <property type="component" value="Unassembled WGS sequence"/>
</dbReference>
<comment type="caution">
    <text evidence="8">The sequence shown here is derived from an EMBL/GenBank/DDBJ whole genome shotgun (WGS) entry which is preliminary data.</text>
</comment>
<dbReference type="eggNOG" id="COG0130">
    <property type="taxonomic scope" value="Bacteria"/>
</dbReference>
<dbReference type="EMBL" id="ACCR02000005">
    <property type="protein sequence ID" value="EFI83795.1"/>
    <property type="molecule type" value="Genomic_DNA"/>
</dbReference>
<name>D7V042_LISGR</name>
<dbReference type="NCBIfam" id="TIGR00431">
    <property type="entry name" value="TruB"/>
    <property type="match status" value="1"/>
</dbReference>
<dbReference type="InterPro" id="IPR020103">
    <property type="entry name" value="PsdUridine_synth_cat_dom_sf"/>
</dbReference>
<feature type="domain" description="tRNA pseudouridylate synthase B C-terminal" evidence="7">
    <location>
        <begin position="183"/>
        <end position="239"/>
    </location>
</feature>
<dbReference type="CDD" id="cd02573">
    <property type="entry name" value="PseudoU_synth_EcTruB"/>
    <property type="match status" value="1"/>
</dbReference>
<dbReference type="InterPro" id="IPR014780">
    <property type="entry name" value="tRNA_psdUridine_synth_TruB"/>
</dbReference>
<evidence type="ECO:0000259" key="6">
    <source>
        <dbReference type="Pfam" id="PF01509"/>
    </source>
</evidence>
<dbReference type="GO" id="GO:0003723">
    <property type="term" value="F:RNA binding"/>
    <property type="evidence" value="ECO:0007669"/>
    <property type="project" value="InterPro"/>
</dbReference>
<dbReference type="AlphaFoldDB" id="D7V042"/>
<dbReference type="Pfam" id="PF16198">
    <property type="entry name" value="TruB_C_2"/>
    <property type="match status" value="1"/>
</dbReference>
<reference evidence="8" key="1">
    <citation type="submission" date="2010-06" db="EMBL/GenBank/DDBJ databases">
        <authorList>
            <person name="Muzny D."/>
            <person name="Qin X."/>
            <person name="Buhay C."/>
            <person name="Dugan-Rocha S."/>
            <person name="Ding Y."/>
            <person name="Chen G."/>
            <person name="Hawes A."/>
            <person name="Holder M."/>
            <person name="Jhangiani S."/>
            <person name="Johnson A."/>
            <person name="Khan Z."/>
            <person name="Li Z."/>
            <person name="Liu W."/>
            <person name="Liu X."/>
            <person name="Perez L."/>
            <person name="Shen H."/>
            <person name="Wang Q."/>
            <person name="Watt J."/>
            <person name="Xi L."/>
            <person name="Xin Y."/>
            <person name="Zhou J."/>
            <person name="Deng J."/>
            <person name="Jiang H."/>
            <person name="Liu Y."/>
            <person name="Qu J."/>
            <person name="Song X.-Z."/>
            <person name="Zhang L."/>
            <person name="Villasana D."/>
            <person name="Johnson A."/>
            <person name="Liu J."/>
            <person name="Liyanage D."/>
            <person name="Lorensuhewa L."/>
            <person name="Robinson T."/>
            <person name="Song A."/>
            <person name="Song B.-B."/>
            <person name="Dinh H."/>
            <person name="Thornton R."/>
            <person name="Coyle M."/>
            <person name="Francisco L."/>
            <person name="Jackson L."/>
            <person name="Javaid M."/>
            <person name="Korchina V."/>
            <person name="Kovar C."/>
            <person name="Mata R."/>
            <person name="Mathew T."/>
            <person name="Ngo R."/>
            <person name="Nguyen L."/>
            <person name="Nguyen N."/>
            <person name="Okwuonu G."/>
            <person name="Ongeri F."/>
            <person name="Pham C."/>
            <person name="Simmons D."/>
            <person name="Wilczek-Boney K."/>
            <person name="Hale W."/>
            <person name="Jakkamsetti A."/>
            <person name="Pham P."/>
            <person name="Ruth R."/>
            <person name="San Lucas F."/>
            <person name="Warren J."/>
            <person name="Zhang J."/>
            <person name="Zhao Z."/>
            <person name="Zhou C."/>
            <person name="Zhu D."/>
            <person name="Lee S."/>
            <person name="Bess C."/>
            <person name="Blankenburg K."/>
            <person name="Forbes L."/>
            <person name="Fu Q."/>
            <person name="Gubbala S."/>
            <person name="Hirani K."/>
            <person name="Jayaseelan J.C."/>
            <person name="Lara F."/>
            <person name="Munidasa M."/>
            <person name="Palculict T."/>
            <person name="Patil S."/>
            <person name="Pu L.-L."/>
            <person name="Saada N."/>
            <person name="Tang L."/>
            <person name="Weissenberger G."/>
            <person name="Zhu Y."/>
            <person name="Hemphill L."/>
            <person name="Shang Y."/>
            <person name="Youmans B."/>
            <person name="Ayvaz T."/>
            <person name="Ross M."/>
            <person name="Santibanez J."/>
            <person name="Aqrawi P."/>
            <person name="Gross S."/>
            <person name="Joshi V."/>
            <person name="Fowler G."/>
            <person name="Nazareth L."/>
            <person name="Reid J."/>
            <person name="Worley K."/>
            <person name="Petrosino J."/>
            <person name="Highlander S."/>
            <person name="Gibbs R."/>
        </authorList>
    </citation>
    <scope>NUCLEOTIDE SEQUENCE [LARGE SCALE GENOMIC DNA]</scope>
    <source>
        <strain evidence="8">DSM 20601</strain>
    </source>
</reference>
<keyword evidence="3 5" id="KW-0819">tRNA processing</keyword>
<dbReference type="PANTHER" id="PTHR13767:SF2">
    <property type="entry name" value="PSEUDOURIDYLATE SYNTHASE TRUB1"/>
    <property type="match status" value="1"/>
</dbReference>
<dbReference type="Gene3D" id="3.30.2350.10">
    <property type="entry name" value="Pseudouridine synthase"/>
    <property type="match status" value="1"/>
</dbReference>
<proteinExistence type="inferred from homology"/>
<evidence type="ECO:0000313" key="9">
    <source>
        <dbReference type="Proteomes" id="UP000010119"/>
    </source>
</evidence>
<dbReference type="HOGENOM" id="CLU_032087_0_1_9"/>
<dbReference type="FunFam" id="3.30.2350.10:FF:000011">
    <property type="entry name" value="tRNA pseudouridine synthase B"/>
    <property type="match status" value="1"/>
</dbReference>
<dbReference type="EC" id="5.4.99.25" evidence="5"/>
<keyword evidence="4 5" id="KW-0413">Isomerase</keyword>